<evidence type="ECO:0000256" key="4">
    <source>
        <dbReference type="ARBA" id="ARBA00022490"/>
    </source>
</evidence>
<comment type="subcellular location">
    <subcellularLocation>
        <location evidence="1">Cytoplasm</location>
    </subcellularLocation>
</comment>
<dbReference type="Pfam" id="PF02367">
    <property type="entry name" value="TsaE"/>
    <property type="match status" value="1"/>
</dbReference>
<evidence type="ECO:0000256" key="8">
    <source>
        <dbReference type="ARBA" id="ARBA00022840"/>
    </source>
</evidence>
<name>A0A7Z7LCW4_9BACT</name>
<dbReference type="GO" id="GO:0005737">
    <property type="term" value="C:cytoplasm"/>
    <property type="evidence" value="ECO:0007669"/>
    <property type="project" value="UniProtKB-SubCell"/>
</dbReference>
<evidence type="ECO:0000256" key="6">
    <source>
        <dbReference type="ARBA" id="ARBA00022723"/>
    </source>
</evidence>
<dbReference type="EMBL" id="LS974202">
    <property type="protein sequence ID" value="SSC11717.1"/>
    <property type="molecule type" value="Genomic_DNA"/>
</dbReference>
<evidence type="ECO:0000256" key="10">
    <source>
        <dbReference type="ARBA" id="ARBA00032441"/>
    </source>
</evidence>
<dbReference type="GO" id="GO:0005524">
    <property type="term" value="F:ATP binding"/>
    <property type="evidence" value="ECO:0007669"/>
    <property type="project" value="UniProtKB-KW"/>
</dbReference>
<evidence type="ECO:0000256" key="2">
    <source>
        <dbReference type="ARBA" id="ARBA00007599"/>
    </source>
</evidence>
<gene>
    <name evidence="11" type="primary">tsaE</name>
    <name evidence="11" type="ORF">MESINF_0268</name>
</gene>
<keyword evidence="7" id="KW-0547">Nucleotide-binding</keyword>
<dbReference type="GO" id="GO:0046872">
    <property type="term" value="F:metal ion binding"/>
    <property type="evidence" value="ECO:0007669"/>
    <property type="project" value="UniProtKB-KW"/>
</dbReference>
<keyword evidence="5" id="KW-0819">tRNA processing</keyword>
<dbReference type="AlphaFoldDB" id="A0A7Z7LCW4"/>
<organism evidence="11 12">
    <name type="scientific">Mesotoga infera</name>
    <dbReference type="NCBI Taxonomy" id="1236046"/>
    <lineage>
        <taxon>Bacteria</taxon>
        <taxon>Thermotogati</taxon>
        <taxon>Thermotogota</taxon>
        <taxon>Thermotogae</taxon>
        <taxon>Kosmotogales</taxon>
        <taxon>Kosmotogaceae</taxon>
        <taxon>Mesotoga</taxon>
    </lineage>
</organism>
<accession>A0A7Z7LCW4</accession>
<dbReference type="KEGG" id="minf:MESINF_0268"/>
<dbReference type="InterPro" id="IPR027417">
    <property type="entry name" value="P-loop_NTPase"/>
</dbReference>
<dbReference type="Proteomes" id="UP000250796">
    <property type="component" value="Chromosome MESINF"/>
</dbReference>
<proteinExistence type="inferred from homology"/>
<evidence type="ECO:0000256" key="1">
    <source>
        <dbReference type="ARBA" id="ARBA00004496"/>
    </source>
</evidence>
<keyword evidence="4" id="KW-0963">Cytoplasm</keyword>
<evidence type="ECO:0000256" key="3">
    <source>
        <dbReference type="ARBA" id="ARBA00019010"/>
    </source>
</evidence>
<sequence length="158" mass="18039">MERSTEKIYELGKMNIDQLLKLAGEIGERLCGGETILLYGDLGTGKTTFVRGLARGLRIEERLVRSPTFNIINTYPGRLILVHADLYRLGNQRELLDLDLEDLGDDNTVMAIEWPEMYRPFVELPCLIVKLKHWSENERVVSLSSLDEKTDGLLSFLK</sequence>
<comment type="similarity">
    <text evidence="2">Belongs to the TsaE family.</text>
</comment>
<protein>
    <recommendedName>
        <fullName evidence="3">tRNA threonylcarbamoyladenosine biosynthesis protein TsaE</fullName>
    </recommendedName>
    <alternativeName>
        <fullName evidence="10">t(6)A37 threonylcarbamoyladenosine biosynthesis protein TsaE</fullName>
    </alternativeName>
</protein>
<dbReference type="InterPro" id="IPR003442">
    <property type="entry name" value="T6A_TsaE"/>
</dbReference>
<evidence type="ECO:0000313" key="11">
    <source>
        <dbReference type="EMBL" id="SSC11717.1"/>
    </source>
</evidence>
<keyword evidence="8" id="KW-0067">ATP-binding</keyword>
<dbReference type="NCBIfam" id="TIGR00150">
    <property type="entry name" value="T6A_YjeE"/>
    <property type="match status" value="1"/>
</dbReference>
<evidence type="ECO:0000256" key="9">
    <source>
        <dbReference type="ARBA" id="ARBA00022842"/>
    </source>
</evidence>
<evidence type="ECO:0000313" key="12">
    <source>
        <dbReference type="Proteomes" id="UP000250796"/>
    </source>
</evidence>
<dbReference type="RefSeq" id="WP_169698163.1">
    <property type="nucleotide sequence ID" value="NZ_LS974202.1"/>
</dbReference>
<keyword evidence="6" id="KW-0479">Metal-binding</keyword>
<keyword evidence="9" id="KW-0460">Magnesium</keyword>
<dbReference type="Gene3D" id="3.40.50.300">
    <property type="entry name" value="P-loop containing nucleotide triphosphate hydrolases"/>
    <property type="match status" value="1"/>
</dbReference>
<dbReference type="GO" id="GO:0002949">
    <property type="term" value="P:tRNA threonylcarbamoyladenosine modification"/>
    <property type="evidence" value="ECO:0007669"/>
    <property type="project" value="InterPro"/>
</dbReference>
<evidence type="ECO:0000256" key="7">
    <source>
        <dbReference type="ARBA" id="ARBA00022741"/>
    </source>
</evidence>
<reference evidence="11 12" key="1">
    <citation type="submission" date="2017-01" db="EMBL/GenBank/DDBJ databases">
        <authorList>
            <person name="Erauso G."/>
        </authorList>
    </citation>
    <scope>NUCLEOTIDE SEQUENCE [LARGE SCALE GENOMIC DNA]</scope>
    <source>
        <strain evidence="11">MESINF1</strain>
    </source>
</reference>
<dbReference type="PANTHER" id="PTHR33540">
    <property type="entry name" value="TRNA THREONYLCARBAMOYLADENOSINE BIOSYNTHESIS PROTEIN TSAE"/>
    <property type="match status" value="1"/>
</dbReference>
<dbReference type="PANTHER" id="PTHR33540:SF2">
    <property type="entry name" value="TRNA THREONYLCARBAMOYLADENOSINE BIOSYNTHESIS PROTEIN TSAE"/>
    <property type="match status" value="1"/>
</dbReference>
<keyword evidence="12" id="KW-1185">Reference proteome</keyword>
<dbReference type="SUPFAM" id="SSF52540">
    <property type="entry name" value="P-loop containing nucleoside triphosphate hydrolases"/>
    <property type="match status" value="1"/>
</dbReference>
<evidence type="ECO:0000256" key="5">
    <source>
        <dbReference type="ARBA" id="ARBA00022694"/>
    </source>
</evidence>